<sequence length="253" mass="28369">MNALVKIMRGLPTAIQLPPSLKITSCSAPTTRRNSRSDLNPSSISIETLVSFFDINLTPFIPQPQVFKPTEAVAMRDLQELLLNNGHAVDRLSMRPFTIANQYEVEGRTCTFTASVHGLTTNKVPIIIFSPDQLAAGMLIPTDSHTRLSFRAVTVRLLVSMAMLVQDTSQAILVYRDDYSIGSVSLFTARLAYEWLQYRRTLLYNISFFCREVRTDAEEERARVLVHSMACDVFSHKLAIDAASPRLHDFQSG</sequence>
<reference evidence="1" key="1">
    <citation type="submission" date="2021-05" db="EMBL/GenBank/DDBJ databases">
        <title>A free-living protist that lacks canonical eukaryotic 1 DNA replication and segregation systems.</title>
        <authorList>
            <person name="Salas-Leiva D.E."/>
            <person name="Tromer E.C."/>
            <person name="Curtis B.A."/>
            <person name="Jerlstrom-Hultqvist J."/>
            <person name="Kolisko M."/>
            <person name="Yi Z."/>
            <person name="Salas-Leiva J.S."/>
            <person name="Gallot-Lavallee L."/>
            <person name="Kops G.J.P.L."/>
            <person name="Archibald J.M."/>
            <person name="Simpson A.G.B."/>
            <person name="Roger A.J."/>
        </authorList>
    </citation>
    <scope>NUCLEOTIDE SEQUENCE</scope>
    <source>
        <strain evidence="1">BICM</strain>
    </source>
</reference>
<dbReference type="AlphaFoldDB" id="A0A8J6ASH1"/>
<name>A0A8J6ASH1_9EUKA</name>
<organism evidence="1 2">
    <name type="scientific">Carpediemonas membranifera</name>
    <dbReference type="NCBI Taxonomy" id="201153"/>
    <lineage>
        <taxon>Eukaryota</taxon>
        <taxon>Metamonada</taxon>
        <taxon>Carpediemonas-like organisms</taxon>
        <taxon>Carpediemonas</taxon>
    </lineage>
</organism>
<evidence type="ECO:0000313" key="2">
    <source>
        <dbReference type="Proteomes" id="UP000717585"/>
    </source>
</evidence>
<proteinExistence type="predicted"/>
<accession>A0A8J6ASH1</accession>
<comment type="caution">
    <text evidence="1">The sequence shown here is derived from an EMBL/GenBank/DDBJ whole genome shotgun (WGS) entry which is preliminary data.</text>
</comment>
<evidence type="ECO:0000313" key="1">
    <source>
        <dbReference type="EMBL" id="KAG9390360.1"/>
    </source>
</evidence>
<dbReference type="EMBL" id="JAHDYR010000064">
    <property type="protein sequence ID" value="KAG9390360.1"/>
    <property type="molecule type" value="Genomic_DNA"/>
</dbReference>
<keyword evidence="2" id="KW-1185">Reference proteome</keyword>
<dbReference type="Proteomes" id="UP000717585">
    <property type="component" value="Unassembled WGS sequence"/>
</dbReference>
<gene>
    <name evidence="1" type="ORF">J8273_7709</name>
</gene>
<protein>
    <submittedName>
        <fullName evidence="1">Uncharacterized protein</fullName>
    </submittedName>
</protein>